<protein>
    <submittedName>
        <fullName evidence="1">Uncharacterized protein</fullName>
    </submittedName>
</protein>
<reference evidence="1" key="1">
    <citation type="submission" date="2015-06" db="UniProtKB">
        <authorList>
            <consortium name="EnsemblPlants"/>
        </authorList>
    </citation>
    <scope>IDENTIFICATION</scope>
</reference>
<proteinExistence type="predicted"/>
<accession>N1QTJ8</accession>
<evidence type="ECO:0000313" key="1">
    <source>
        <dbReference type="EnsemblPlants" id="EMT00109"/>
    </source>
</evidence>
<dbReference type="AlphaFoldDB" id="N1QTJ8"/>
<name>N1QTJ8_AEGTA</name>
<organism evidence="1">
    <name type="scientific">Aegilops tauschii</name>
    <name type="common">Tausch's goatgrass</name>
    <name type="synonym">Aegilops squarrosa</name>
    <dbReference type="NCBI Taxonomy" id="37682"/>
    <lineage>
        <taxon>Eukaryota</taxon>
        <taxon>Viridiplantae</taxon>
        <taxon>Streptophyta</taxon>
        <taxon>Embryophyta</taxon>
        <taxon>Tracheophyta</taxon>
        <taxon>Spermatophyta</taxon>
        <taxon>Magnoliopsida</taxon>
        <taxon>Liliopsida</taxon>
        <taxon>Poales</taxon>
        <taxon>Poaceae</taxon>
        <taxon>BOP clade</taxon>
        <taxon>Pooideae</taxon>
        <taxon>Triticodae</taxon>
        <taxon>Triticeae</taxon>
        <taxon>Triticinae</taxon>
        <taxon>Aegilops</taxon>
    </lineage>
</organism>
<sequence>MMVSKEIILEVALKGFANFFKESSDEDYRTHREAHGVPAIYFSTSQIANFDWSIWMPHIAIKKDYRFINIVEEEDEVTHS</sequence>
<dbReference type="EnsemblPlants" id="EMT00109">
    <property type="protein sequence ID" value="EMT00109"/>
    <property type="gene ID" value="F775_24633"/>
</dbReference>